<protein>
    <submittedName>
        <fullName evidence="2">Uncharacterized protein</fullName>
    </submittedName>
</protein>
<accession>A0A131ZZ04</accession>
<dbReference type="Proteomes" id="UP000616769">
    <property type="component" value="Unassembled WGS sequence"/>
</dbReference>
<dbReference type="AlphaFoldDB" id="A0A131ZZ04"/>
<gene>
    <name evidence="2" type="ORF">QR98_0019680</name>
</gene>
<proteinExistence type="predicted"/>
<feature type="region of interest" description="Disordered" evidence="1">
    <location>
        <begin position="402"/>
        <end position="438"/>
    </location>
</feature>
<reference evidence="2 3" key="1">
    <citation type="journal article" date="2015" name="Parasit. Vectors">
        <title>Draft genome of the scabies mite.</title>
        <authorList>
            <person name="Rider S.D.Jr."/>
            <person name="Morgan M.S."/>
            <person name="Arlian L.G."/>
        </authorList>
    </citation>
    <scope>NUCLEOTIDE SEQUENCE [LARGE SCALE GENOMIC DNA]</scope>
    <source>
        <strain evidence="2">Arlian Lab</strain>
    </source>
</reference>
<dbReference type="VEuPathDB" id="VectorBase:SSCA009397"/>
<comment type="caution">
    <text evidence="2">The sequence shown here is derived from an EMBL/GenBank/DDBJ whole genome shotgun (WGS) entry which is preliminary data.</text>
</comment>
<dbReference type="EMBL" id="JXLN01005383">
    <property type="protein sequence ID" value="KPM03535.1"/>
    <property type="molecule type" value="Genomic_DNA"/>
</dbReference>
<evidence type="ECO:0000313" key="3">
    <source>
        <dbReference type="Proteomes" id="UP000616769"/>
    </source>
</evidence>
<evidence type="ECO:0000256" key="1">
    <source>
        <dbReference type="SAM" id="MobiDB-lite"/>
    </source>
</evidence>
<feature type="region of interest" description="Disordered" evidence="1">
    <location>
        <begin position="82"/>
        <end position="104"/>
    </location>
</feature>
<organism evidence="2 3">
    <name type="scientific">Sarcoptes scabiei</name>
    <name type="common">Itch mite</name>
    <name type="synonym">Acarus scabiei</name>
    <dbReference type="NCBI Taxonomy" id="52283"/>
    <lineage>
        <taxon>Eukaryota</taxon>
        <taxon>Metazoa</taxon>
        <taxon>Ecdysozoa</taxon>
        <taxon>Arthropoda</taxon>
        <taxon>Chelicerata</taxon>
        <taxon>Arachnida</taxon>
        <taxon>Acari</taxon>
        <taxon>Acariformes</taxon>
        <taxon>Sarcoptiformes</taxon>
        <taxon>Astigmata</taxon>
        <taxon>Psoroptidia</taxon>
        <taxon>Sarcoptoidea</taxon>
        <taxon>Sarcoptidae</taxon>
        <taxon>Sarcoptinae</taxon>
        <taxon>Sarcoptes</taxon>
    </lineage>
</organism>
<feature type="compositionally biased region" description="Basic and acidic residues" evidence="1">
    <location>
        <begin position="402"/>
        <end position="420"/>
    </location>
</feature>
<evidence type="ECO:0000313" key="2">
    <source>
        <dbReference type="EMBL" id="KPM03535.1"/>
    </source>
</evidence>
<dbReference type="OrthoDB" id="3938623at2759"/>
<sequence length="438" mass="49544">MEDYFENSLRSECLKKINPISRLKFFDNFKELISSDEDRSRDGISRDFVSQSLSSESPTDLSVINMGSVLNLTKSVNKSSLRSAQNDSFDEETSSDSFTKIKSESSPMNSKKYIAAKVKEFEESSTLIVPKNSKEVLESNTEIENPPALIEKSLQNTIHMLQKLRHLCFEIGLIPKHFNSSINVPLTCLDSSEETYLEIETRLKGMNYLKDSVREALRRNLSMIEYLVDDILIHLINNDHHLPSIGSLVVDRFKNRLFKAMLSFLDEISCVNNTASVEKLASDDIVDLRDGSKKVETNPKEEIANQQENFFVPRSEKFSPNSLQFSSEKSDDNSSKFCHLKNSSESKPEQSTNVISSLTAVMTANPLISSKSILLSDNERVALKMEDSIFNQTGKCNEHFAKNLDSHSKSKEYESERSMIESDVSQQPKLGTLSPDRK</sequence>
<name>A0A131ZZ04_SARSC</name>
<feature type="region of interest" description="Disordered" evidence="1">
    <location>
        <begin position="318"/>
        <end position="351"/>
    </location>
</feature>
<feature type="compositionally biased region" description="Polar residues" evidence="1">
    <location>
        <begin position="318"/>
        <end position="327"/>
    </location>
</feature>